<evidence type="ECO:0000256" key="1">
    <source>
        <dbReference type="SAM" id="Coils"/>
    </source>
</evidence>
<evidence type="ECO:0000313" key="4">
    <source>
        <dbReference type="Proteomes" id="UP000094565"/>
    </source>
</evidence>
<dbReference type="OrthoDB" id="3979953at2759"/>
<evidence type="ECO:0000313" key="3">
    <source>
        <dbReference type="EMBL" id="ANZ73744.1"/>
    </source>
</evidence>
<evidence type="ECO:0000256" key="2">
    <source>
        <dbReference type="SAM" id="MobiDB-lite"/>
    </source>
</evidence>
<name>A0A1B2J6X3_PICPA</name>
<organism evidence="3 4">
    <name type="scientific">Komagataella pastoris</name>
    <name type="common">Yeast</name>
    <name type="synonym">Pichia pastoris</name>
    <dbReference type="NCBI Taxonomy" id="4922"/>
    <lineage>
        <taxon>Eukaryota</taxon>
        <taxon>Fungi</taxon>
        <taxon>Dikarya</taxon>
        <taxon>Ascomycota</taxon>
        <taxon>Saccharomycotina</taxon>
        <taxon>Pichiomycetes</taxon>
        <taxon>Pichiales</taxon>
        <taxon>Pichiaceae</taxon>
        <taxon>Komagataella</taxon>
    </lineage>
</organism>
<feature type="compositionally biased region" description="Polar residues" evidence="2">
    <location>
        <begin position="21"/>
        <end position="34"/>
    </location>
</feature>
<feature type="compositionally biased region" description="Polar residues" evidence="2">
    <location>
        <begin position="322"/>
        <end position="331"/>
    </location>
</feature>
<dbReference type="EMBL" id="CP014584">
    <property type="protein sequence ID" value="ANZ73744.1"/>
    <property type="molecule type" value="Genomic_DNA"/>
</dbReference>
<feature type="region of interest" description="Disordered" evidence="2">
    <location>
        <begin position="1"/>
        <end position="43"/>
    </location>
</feature>
<gene>
    <name evidence="3" type="ORF">ATY40_BA7500673</name>
</gene>
<protein>
    <submittedName>
        <fullName evidence="3">BA75_00673T0</fullName>
    </submittedName>
</protein>
<feature type="coiled-coil region" evidence="1">
    <location>
        <begin position="130"/>
        <end position="164"/>
    </location>
</feature>
<keyword evidence="1" id="KW-0175">Coiled coil</keyword>
<dbReference type="AlphaFoldDB" id="A0A1B2J6X3"/>
<accession>A0A1B2J6X3</accession>
<sequence>MPSVKRKRGRPPTRNQPPVGVSTSHTNRTPQTEPVATKHDDSVGAHDEADIFSFRTSAISKFISNNELLDNLITKYIPIDSIIPPASFPGAKIGGKKFELKNLKEDEKAALMSKLTTNSIDADDVLLGDISLIRLKSEILQKQLQDEEEELKKAQNIDNLIDDEFIFMEKAYNKLALLHTRLNSNDDFQSQKELLNSLQSEFKEKFSKRIDDDQIVRQLSTNKLNAGRITVTADEAKEALEVLDQKKQEAYRLQMQEQQQKQQQEAQSQTDIQDMFQPPVTSFMPPQSQESAIIPQFNGSSGNTNSQGLMFQMPADPLENGSEFSNPPESELMNQNLFVNDEMIGNDFLGDQMFFDDS</sequence>
<reference evidence="3 4" key="1">
    <citation type="submission" date="2016-02" db="EMBL/GenBank/DDBJ databases">
        <title>Comparative genomic and transcriptomic foundation for Pichia pastoris.</title>
        <authorList>
            <person name="Love K.R."/>
            <person name="Shah K.A."/>
            <person name="Whittaker C.A."/>
            <person name="Wu J."/>
            <person name="Bartlett M.C."/>
            <person name="Ma D."/>
            <person name="Leeson R.L."/>
            <person name="Priest M."/>
            <person name="Young S.K."/>
            <person name="Love J.C."/>
        </authorList>
    </citation>
    <scope>NUCLEOTIDE SEQUENCE [LARGE SCALE GENOMIC DNA]</scope>
    <source>
        <strain evidence="3 4">ATCC 28485</strain>
    </source>
</reference>
<feature type="coiled-coil region" evidence="1">
    <location>
        <begin position="233"/>
        <end position="263"/>
    </location>
</feature>
<keyword evidence="4" id="KW-1185">Reference proteome</keyword>
<dbReference type="Proteomes" id="UP000094565">
    <property type="component" value="Chromosome 1"/>
</dbReference>
<feature type="region of interest" description="Disordered" evidence="2">
    <location>
        <begin position="293"/>
        <end position="331"/>
    </location>
</feature>
<feature type="compositionally biased region" description="Polar residues" evidence="2">
    <location>
        <begin position="293"/>
        <end position="309"/>
    </location>
</feature>
<feature type="compositionally biased region" description="Basic residues" evidence="2">
    <location>
        <begin position="1"/>
        <end position="11"/>
    </location>
</feature>
<proteinExistence type="predicted"/>